<feature type="transmembrane region" description="Helical" evidence="12">
    <location>
        <begin position="12"/>
        <end position="35"/>
    </location>
</feature>
<evidence type="ECO:0000256" key="5">
    <source>
        <dbReference type="ARBA" id="ARBA00022553"/>
    </source>
</evidence>
<evidence type="ECO:0000256" key="9">
    <source>
        <dbReference type="ARBA" id="ARBA00022989"/>
    </source>
</evidence>
<evidence type="ECO:0000256" key="10">
    <source>
        <dbReference type="ARBA" id="ARBA00023136"/>
    </source>
</evidence>
<dbReference type="Gene3D" id="3.30.450.20">
    <property type="entry name" value="PAS domain"/>
    <property type="match status" value="1"/>
</dbReference>
<feature type="domain" description="HAMP" evidence="14">
    <location>
        <begin position="352"/>
        <end position="404"/>
    </location>
</feature>
<evidence type="ECO:0000256" key="1">
    <source>
        <dbReference type="ARBA" id="ARBA00000085"/>
    </source>
</evidence>
<dbReference type="Gene3D" id="1.10.287.130">
    <property type="match status" value="1"/>
</dbReference>
<accession>A0A0C1QQV7</accession>
<dbReference type="Pfam" id="PF00512">
    <property type="entry name" value="HisKA"/>
    <property type="match status" value="1"/>
</dbReference>
<evidence type="ECO:0000256" key="4">
    <source>
        <dbReference type="ARBA" id="ARBA00022475"/>
    </source>
</evidence>
<evidence type="ECO:0000256" key="3">
    <source>
        <dbReference type="ARBA" id="ARBA00012438"/>
    </source>
</evidence>
<feature type="coiled-coil region" evidence="11">
    <location>
        <begin position="392"/>
        <end position="419"/>
    </location>
</feature>
<evidence type="ECO:0000256" key="6">
    <source>
        <dbReference type="ARBA" id="ARBA00022679"/>
    </source>
</evidence>
<dbReference type="PRINTS" id="PR00344">
    <property type="entry name" value="BCTRLSENSOR"/>
</dbReference>
<dbReference type="SUPFAM" id="SSF47384">
    <property type="entry name" value="Homodimeric domain of signal transducing histidine kinase"/>
    <property type="match status" value="1"/>
</dbReference>
<name>A0A0C1QQV7_9BACT</name>
<evidence type="ECO:0000313" key="15">
    <source>
        <dbReference type="EMBL" id="KIE43117.1"/>
    </source>
</evidence>
<dbReference type="SMART" id="SM00387">
    <property type="entry name" value="HATPase_c"/>
    <property type="match status" value="1"/>
</dbReference>
<evidence type="ECO:0000256" key="8">
    <source>
        <dbReference type="ARBA" id="ARBA00022777"/>
    </source>
</evidence>
<evidence type="ECO:0000259" key="14">
    <source>
        <dbReference type="PROSITE" id="PS50885"/>
    </source>
</evidence>
<dbReference type="GO" id="GO:0000155">
    <property type="term" value="F:phosphorelay sensor kinase activity"/>
    <property type="evidence" value="ECO:0007669"/>
    <property type="project" value="InterPro"/>
</dbReference>
<dbReference type="CDD" id="cd06225">
    <property type="entry name" value="HAMP"/>
    <property type="match status" value="1"/>
</dbReference>
<keyword evidence="16" id="KW-1185">Reference proteome</keyword>
<organism evidence="15 16">
    <name type="scientific">Geobacter soli</name>
    <dbReference type="NCBI Taxonomy" id="1510391"/>
    <lineage>
        <taxon>Bacteria</taxon>
        <taxon>Pseudomonadati</taxon>
        <taxon>Thermodesulfobacteriota</taxon>
        <taxon>Desulfuromonadia</taxon>
        <taxon>Geobacterales</taxon>
        <taxon>Geobacteraceae</taxon>
        <taxon>Geobacter</taxon>
    </lineage>
</organism>
<dbReference type="EMBL" id="JXBL01000001">
    <property type="protein sequence ID" value="KIE43117.1"/>
    <property type="molecule type" value="Genomic_DNA"/>
</dbReference>
<keyword evidence="5" id="KW-0597">Phosphoprotein</keyword>
<dbReference type="AlphaFoldDB" id="A0A0C1QQV7"/>
<sequence>MKPLRFPIRLKLTFATLIPLFVATSICWLIGVYIINSRIVAQAQEKVRTDLNAARAVYDGEVEHIRDVVKFTATNPFTAAILEKSDRNTLRSLLVPLLKAEGLDILTAVDAGGKVIFRASNAEAHGDLKATDAVVSRALRGEQVSGTDVLTPEELVKEGAALAARAAIEIVPTPRARAREDEFVERTGMVMVAASPVRDGRGRIVGALYGGVLLNGNNELVDRIKKIVFEAVRFQGRDVGTATIFLGDLRIATNVYTAPDRRAIGTRLSEEVFNRVILSREKWVGRAFVVNDWYFSSYEPILSPGGVPIGSLYVGMPEKPYSEMKREIALIFGVVLFCGSFIGLAISSFIATRLARPIRELETVARRITAGERDLEIVIHTRDEISDLAGEFAQMTRTLAQREEDIRKLNRELEQKVLDRTAQLEEKNLLLVKTQEDLVRAAKLADIGMLAAGVAHEINNPMAIIRGNAELLQMALPDDDPNREEVDTIAQQVGRVERIIGSLLKFARQQQRRLGTVSLPPLLDDILKQMGHQVPLTRIEIRKAYAVDLPPLAGDPDQLRQVFTNLVLNAIQAMPDGGSLTVATTRDEEAGTCTVSVSDTGRGIAPENLKRIFSPFFTTKSEGTGLGLSVSYGIVKDHGGNILVESTEGEGTTFRVVLPLRQGGTEQTEGAPGA</sequence>
<comment type="caution">
    <text evidence="15">The sequence shown here is derived from an EMBL/GenBank/DDBJ whole genome shotgun (WGS) entry which is preliminary data.</text>
</comment>
<dbReference type="SMART" id="SM00388">
    <property type="entry name" value="HisKA"/>
    <property type="match status" value="1"/>
</dbReference>
<dbReference type="PANTHER" id="PTHR43065">
    <property type="entry name" value="SENSOR HISTIDINE KINASE"/>
    <property type="match status" value="1"/>
</dbReference>
<dbReference type="RefSeq" id="WP_039646295.1">
    <property type="nucleotide sequence ID" value="NZ_JXBL01000001.1"/>
</dbReference>
<reference evidence="15 16" key="1">
    <citation type="submission" date="2015-01" db="EMBL/GenBank/DDBJ databases">
        <title>Genome sequence of the anaerobic bacterium Geobacter soli GSS01, a dissimilatory Fe(III) reducer from soil.</title>
        <authorList>
            <person name="Yang G."/>
            <person name="Zhou S."/>
        </authorList>
    </citation>
    <scope>NUCLEOTIDE SEQUENCE [LARGE SCALE GENOMIC DNA]</scope>
    <source>
        <strain evidence="15 16">GSS01</strain>
    </source>
</reference>
<dbReference type="PROSITE" id="PS50109">
    <property type="entry name" value="HIS_KIN"/>
    <property type="match status" value="1"/>
</dbReference>
<comment type="subcellular location">
    <subcellularLocation>
        <location evidence="2">Cell membrane</location>
        <topology evidence="2">Multi-pass membrane protein</topology>
    </subcellularLocation>
</comment>
<dbReference type="SUPFAM" id="SSF103190">
    <property type="entry name" value="Sensory domain-like"/>
    <property type="match status" value="2"/>
</dbReference>
<keyword evidence="6" id="KW-0808">Transferase</keyword>
<evidence type="ECO:0000313" key="16">
    <source>
        <dbReference type="Proteomes" id="UP000031433"/>
    </source>
</evidence>
<dbReference type="Pfam" id="PF00672">
    <property type="entry name" value="HAMP"/>
    <property type="match status" value="1"/>
</dbReference>
<keyword evidence="11" id="KW-0175">Coiled coil</keyword>
<dbReference type="GO" id="GO:0005886">
    <property type="term" value="C:plasma membrane"/>
    <property type="evidence" value="ECO:0007669"/>
    <property type="project" value="UniProtKB-SubCell"/>
</dbReference>
<proteinExistence type="predicted"/>
<evidence type="ECO:0000256" key="2">
    <source>
        <dbReference type="ARBA" id="ARBA00004651"/>
    </source>
</evidence>
<dbReference type="EC" id="2.7.13.3" evidence="3"/>
<evidence type="ECO:0000256" key="11">
    <source>
        <dbReference type="SAM" id="Coils"/>
    </source>
</evidence>
<evidence type="ECO:0000256" key="7">
    <source>
        <dbReference type="ARBA" id="ARBA00022692"/>
    </source>
</evidence>
<dbReference type="CDD" id="cd00082">
    <property type="entry name" value="HisKA"/>
    <property type="match status" value="1"/>
</dbReference>
<dbReference type="SUPFAM" id="SSF158472">
    <property type="entry name" value="HAMP domain-like"/>
    <property type="match status" value="1"/>
</dbReference>
<dbReference type="PROSITE" id="PS50885">
    <property type="entry name" value="HAMP"/>
    <property type="match status" value="1"/>
</dbReference>
<evidence type="ECO:0000256" key="12">
    <source>
        <dbReference type="SAM" id="Phobius"/>
    </source>
</evidence>
<dbReference type="SUPFAM" id="SSF55874">
    <property type="entry name" value="ATPase domain of HSP90 chaperone/DNA topoisomerase II/histidine kinase"/>
    <property type="match status" value="1"/>
</dbReference>
<protein>
    <recommendedName>
        <fullName evidence="3">histidine kinase</fullName>
        <ecNumber evidence="3">2.7.13.3</ecNumber>
    </recommendedName>
</protein>
<keyword evidence="8 15" id="KW-0418">Kinase</keyword>
<dbReference type="InterPro" id="IPR003660">
    <property type="entry name" value="HAMP_dom"/>
</dbReference>
<dbReference type="InterPro" id="IPR005467">
    <property type="entry name" value="His_kinase_dom"/>
</dbReference>
<dbReference type="InterPro" id="IPR003594">
    <property type="entry name" value="HATPase_dom"/>
</dbReference>
<dbReference type="Gene3D" id="6.10.340.10">
    <property type="match status" value="1"/>
</dbReference>
<dbReference type="Gene3D" id="3.30.565.10">
    <property type="entry name" value="Histidine kinase-like ATPase, C-terminal domain"/>
    <property type="match status" value="1"/>
</dbReference>
<keyword evidence="9 12" id="KW-1133">Transmembrane helix</keyword>
<dbReference type="InterPro" id="IPR036890">
    <property type="entry name" value="HATPase_C_sf"/>
</dbReference>
<dbReference type="Pfam" id="PF17202">
    <property type="entry name" value="sCache_3_3"/>
    <property type="match status" value="1"/>
</dbReference>
<dbReference type="SMART" id="SM00304">
    <property type="entry name" value="HAMP"/>
    <property type="match status" value="1"/>
</dbReference>
<dbReference type="Proteomes" id="UP000031433">
    <property type="component" value="Unassembled WGS sequence"/>
</dbReference>
<feature type="domain" description="Histidine kinase" evidence="13">
    <location>
        <begin position="453"/>
        <end position="662"/>
    </location>
</feature>
<dbReference type="InterPro" id="IPR004358">
    <property type="entry name" value="Sig_transdc_His_kin-like_C"/>
</dbReference>
<gene>
    <name evidence="15" type="ORF">SE37_10965</name>
</gene>
<dbReference type="InterPro" id="IPR036097">
    <property type="entry name" value="HisK_dim/P_sf"/>
</dbReference>
<feature type="transmembrane region" description="Helical" evidence="12">
    <location>
        <begin position="328"/>
        <end position="351"/>
    </location>
</feature>
<dbReference type="InterPro" id="IPR029151">
    <property type="entry name" value="Sensor-like_sf"/>
</dbReference>
<comment type="catalytic activity">
    <reaction evidence="1">
        <text>ATP + protein L-histidine = ADP + protein N-phospho-L-histidine.</text>
        <dbReference type="EC" id="2.7.13.3"/>
    </reaction>
</comment>
<evidence type="ECO:0000259" key="13">
    <source>
        <dbReference type="PROSITE" id="PS50109"/>
    </source>
</evidence>
<dbReference type="InterPro" id="IPR033463">
    <property type="entry name" value="sCache_3"/>
</dbReference>
<keyword evidence="7 12" id="KW-0812">Transmembrane</keyword>
<keyword evidence="10 12" id="KW-0472">Membrane</keyword>
<dbReference type="Pfam" id="PF02518">
    <property type="entry name" value="HATPase_c"/>
    <property type="match status" value="1"/>
</dbReference>
<dbReference type="PANTHER" id="PTHR43065:SF42">
    <property type="entry name" value="TWO-COMPONENT SENSOR PPRA"/>
    <property type="match status" value="1"/>
</dbReference>
<dbReference type="InterPro" id="IPR003661">
    <property type="entry name" value="HisK_dim/P_dom"/>
</dbReference>
<keyword evidence="4" id="KW-1003">Cell membrane</keyword>